<protein>
    <submittedName>
        <fullName evidence="2">Uncharacterized protein</fullName>
    </submittedName>
</protein>
<organism evidence="2 3">
    <name type="scientific">Hypsibius exemplaris</name>
    <name type="common">Freshwater tardigrade</name>
    <dbReference type="NCBI Taxonomy" id="2072580"/>
    <lineage>
        <taxon>Eukaryota</taxon>
        <taxon>Metazoa</taxon>
        <taxon>Ecdysozoa</taxon>
        <taxon>Tardigrada</taxon>
        <taxon>Eutardigrada</taxon>
        <taxon>Parachela</taxon>
        <taxon>Hypsibioidea</taxon>
        <taxon>Hypsibiidae</taxon>
        <taxon>Hypsibius</taxon>
    </lineage>
</organism>
<gene>
    <name evidence="2" type="ORF">BV898_05406</name>
</gene>
<feature type="signal peptide" evidence="1">
    <location>
        <begin position="1"/>
        <end position="19"/>
    </location>
</feature>
<evidence type="ECO:0000313" key="2">
    <source>
        <dbReference type="EMBL" id="OQV20585.1"/>
    </source>
</evidence>
<dbReference type="EMBL" id="MTYJ01000029">
    <property type="protein sequence ID" value="OQV20585.1"/>
    <property type="molecule type" value="Genomic_DNA"/>
</dbReference>
<sequence>MDLAAECVVLFFLFISRIGVEWSVKAAGNVTGKVRIPCLNELNSVLDTCQELIPSGRQLIQEQRQNNELLLTLLLFWHNNRHDDFDQINPEEYRSQLTANCRAYLGDTGAAAGSNLGGLVGGGVLGFLGSQLLTASRTPCQVCSSTCALSFTAGIPTACNTTTITNCNLTSTTGLTACQLCLIPTQTCTTIG</sequence>
<reference evidence="3" key="1">
    <citation type="submission" date="2017-01" db="EMBL/GenBank/DDBJ databases">
        <title>Comparative genomics of anhydrobiosis in the tardigrade Hypsibius dujardini.</title>
        <authorList>
            <person name="Yoshida Y."/>
            <person name="Koutsovoulos G."/>
            <person name="Laetsch D."/>
            <person name="Stevens L."/>
            <person name="Kumar S."/>
            <person name="Horikawa D."/>
            <person name="Ishino K."/>
            <person name="Komine S."/>
            <person name="Tomita M."/>
            <person name="Blaxter M."/>
            <person name="Arakawa K."/>
        </authorList>
    </citation>
    <scope>NUCLEOTIDE SEQUENCE [LARGE SCALE GENOMIC DNA]</scope>
    <source>
        <strain evidence="3">Z151</strain>
    </source>
</reference>
<dbReference type="Proteomes" id="UP000192578">
    <property type="component" value="Unassembled WGS sequence"/>
</dbReference>
<dbReference type="AlphaFoldDB" id="A0A1W0WZJ5"/>
<evidence type="ECO:0000313" key="3">
    <source>
        <dbReference type="Proteomes" id="UP000192578"/>
    </source>
</evidence>
<name>A0A1W0WZJ5_HYPEX</name>
<evidence type="ECO:0000256" key="1">
    <source>
        <dbReference type="SAM" id="SignalP"/>
    </source>
</evidence>
<feature type="chain" id="PRO_5013184445" evidence="1">
    <location>
        <begin position="20"/>
        <end position="192"/>
    </location>
</feature>
<accession>A0A1W0WZJ5</accession>
<proteinExistence type="predicted"/>
<keyword evidence="3" id="KW-1185">Reference proteome</keyword>
<keyword evidence="1" id="KW-0732">Signal</keyword>
<comment type="caution">
    <text evidence="2">The sequence shown here is derived from an EMBL/GenBank/DDBJ whole genome shotgun (WGS) entry which is preliminary data.</text>
</comment>